<proteinExistence type="predicted"/>
<keyword evidence="3" id="KW-1185">Reference proteome</keyword>
<evidence type="ECO:0000313" key="3">
    <source>
        <dbReference type="Proteomes" id="UP001194696"/>
    </source>
</evidence>
<feature type="compositionally biased region" description="Basic and acidic residues" evidence="1">
    <location>
        <begin position="457"/>
        <end position="467"/>
    </location>
</feature>
<sequence length="595" mass="63881">MESTASLASGVPQTEQATAASRPDSVEDSLLVVAADTNNSNNTIAHSSADLGKTIPVQESYSPWDMPPIIQPVSSSAESRSNTGLKGFSNTNTTWPLFRSKPHPTIFVPITPAGHSRSNFDMAAPSTPPRNSAYSNADDSDNAMCTPTFGSGSYSRRNSAISVMALDTPPPLSLMDLESSSSNSGSSFGSAAGLGSGSQGSLTRSTEGGYSGINHGYPFPLFSMRGDISHTLSRRSSRANSVSMESRHVRKPSEDTNMSDGGNNSGSERSRRHSPAVVPFERSVRRSALLPKPKGLLKVFSQLEEEAHHNRHEYDHERETTQVRKGNGAESGPTLMDTGGATVPRHGTPPLHLLGNVRRSSTSRLNPEQELHDFQRQQEEFNKIYQLQQLQQLSQSTDHADIQLHPHPLQPMLPVQEPQTMEGAAHPPYLAQYTSMTSSPSSPLLAPMSTRSKRKSSTCEERFDPYHSIHLKRRAVSPSIGPLVSHRRSPSSSPARHLTGHSRSKIASLPSPSGTGSFFRHGYGPFGMVAPGMHGGIHPTGSAHGSTTTTAGESVSRDGLPSNSNSSITSSALNLQHTSRSFSELSLGMPKNQQA</sequence>
<comment type="caution">
    <text evidence="2">The sequence shown here is derived from an EMBL/GenBank/DDBJ whole genome shotgun (WGS) entry which is preliminary data.</text>
</comment>
<organism evidence="2 3">
    <name type="scientific">Linnemannia gamsii</name>
    <dbReference type="NCBI Taxonomy" id="64522"/>
    <lineage>
        <taxon>Eukaryota</taxon>
        <taxon>Fungi</taxon>
        <taxon>Fungi incertae sedis</taxon>
        <taxon>Mucoromycota</taxon>
        <taxon>Mortierellomycotina</taxon>
        <taxon>Mortierellomycetes</taxon>
        <taxon>Mortierellales</taxon>
        <taxon>Mortierellaceae</taxon>
        <taxon>Linnemannia</taxon>
    </lineage>
</organism>
<feature type="compositionally biased region" description="Basic and acidic residues" evidence="1">
    <location>
        <begin position="308"/>
        <end position="322"/>
    </location>
</feature>
<feature type="region of interest" description="Disordered" evidence="1">
    <location>
        <begin position="534"/>
        <end position="575"/>
    </location>
</feature>
<reference evidence="2 3" key="1">
    <citation type="journal article" date="2020" name="Fungal Divers.">
        <title>Resolving the Mortierellaceae phylogeny through synthesis of multi-gene phylogenetics and phylogenomics.</title>
        <authorList>
            <person name="Vandepol N."/>
            <person name="Liber J."/>
            <person name="Desiro A."/>
            <person name="Na H."/>
            <person name="Kennedy M."/>
            <person name="Barry K."/>
            <person name="Grigoriev I.V."/>
            <person name="Miller A.N."/>
            <person name="O'Donnell K."/>
            <person name="Stajich J.E."/>
            <person name="Bonito G."/>
        </authorList>
    </citation>
    <scope>NUCLEOTIDE SEQUENCE [LARGE SCALE GENOMIC DNA]</scope>
    <source>
        <strain evidence="2 3">AD045</strain>
    </source>
</reference>
<dbReference type="EMBL" id="JAAAIM010000911">
    <property type="protein sequence ID" value="KAG0283370.1"/>
    <property type="molecule type" value="Genomic_DNA"/>
</dbReference>
<feature type="compositionally biased region" description="Low complexity" evidence="1">
    <location>
        <begin position="560"/>
        <end position="575"/>
    </location>
</feature>
<gene>
    <name evidence="2" type="ORF">BGZ96_012264</name>
</gene>
<feature type="compositionally biased region" description="Low complexity" evidence="1">
    <location>
        <begin position="540"/>
        <end position="552"/>
    </location>
</feature>
<feature type="compositionally biased region" description="Low complexity" evidence="1">
    <location>
        <begin position="173"/>
        <end position="191"/>
    </location>
</feature>
<feature type="region of interest" description="Disordered" evidence="1">
    <location>
        <begin position="233"/>
        <end position="280"/>
    </location>
</feature>
<feature type="region of interest" description="Disordered" evidence="1">
    <location>
        <begin position="1"/>
        <end position="25"/>
    </location>
</feature>
<feature type="region of interest" description="Disordered" evidence="1">
    <location>
        <begin position="434"/>
        <end position="513"/>
    </location>
</feature>
<feature type="compositionally biased region" description="Basic and acidic residues" evidence="1">
    <location>
        <begin position="245"/>
        <end position="254"/>
    </location>
</feature>
<name>A0ABQ7JQQ5_9FUNG</name>
<dbReference type="Proteomes" id="UP001194696">
    <property type="component" value="Unassembled WGS sequence"/>
</dbReference>
<protein>
    <submittedName>
        <fullName evidence="2">Uncharacterized protein</fullName>
    </submittedName>
</protein>
<feature type="compositionally biased region" description="Low complexity" evidence="1">
    <location>
        <begin position="434"/>
        <end position="450"/>
    </location>
</feature>
<feature type="region of interest" description="Disordered" evidence="1">
    <location>
        <begin position="172"/>
        <end position="209"/>
    </location>
</feature>
<feature type="compositionally biased region" description="Polar residues" evidence="1">
    <location>
        <begin position="255"/>
        <end position="267"/>
    </location>
</feature>
<evidence type="ECO:0000313" key="2">
    <source>
        <dbReference type="EMBL" id="KAG0283370.1"/>
    </source>
</evidence>
<accession>A0ABQ7JQQ5</accession>
<evidence type="ECO:0000256" key="1">
    <source>
        <dbReference type="SAM" id="MobiDB-lite"/>
    </source>
</evidence>
<feature type="compositionally biased region" description="Polar residues" evidence="1">
    <location>
        <begin position="1"/>
        <end position="19"/>
    </location>
</feature>
<feature type="region of interest" description="Disordered" evidence="1">
    <location>
        <begin position="308"/>
        <end position="334"/>
    </location>
</feature>